<evidence type="ECO:0000256" key="1">
    <source>
        <dbReference type="ARBA" id="ARBA00022801"/>
    </source>
</evidence>
<dbReference type="Pfam" id="PF05089">
    <property type="entry name" value="NAGLU"/>
    <property type="match status" value="1"/>
</dbReference>
<dbReference type="PROSITE" id="PS51318">
    <property type="entry name" value="TAT"/>
    <property type="match status" value="1"/>
</dbReference>
<dbReference type="AlphaFoldDB" id="A0A5P2CWZ0"/>
<dbReference type="PANTHER" id="PTHR12872:SF1">
    <property type="entry name" value="ALPHA-N-ACETYLGLUCOSAMINIDASE"/>
    <property type="match status" value="1"/>
</dbReference>
<keyword evidence="1" id="KW-0378">Hydrolase</keyword>
<proteinExistence type="predicted"/>
<dbReference type="PANTHER" id="PTHR12872">
    <property type="entry name" value="ALPHA-N-ACETYLGLUCOSAMINIDASE"/>
    <property type="match status" value="1"/>
</dbReference>
<dbReference type="Pfam" id="PF12972">
    <property type="entry name" value="NAGLU_C"/>
    <property type="match status" value="1"/>
</dbReference>
<feature type="compositionally biased region" description="Pro residues" evidence="2">
    <location>
        <begin position="29"/>
        <end position="42"/>
    </location>
</feature>
<sequence>MDMLSRRAVLGAAGAVGLAAGLPGDPPPAAAAPLPAPAPEPAAAPAVPGRGGPGTATAHEALHRLLPRHAAQFVLRTVPAGTGPDRFRVAGTDGRIEVTATGPAVLLTGVHWYLKYVCRAHLSWAGDRLDLPDVLPAPRGPLERSATVPHRFALNDTHDGYTGPYADWAHWERLIDDLALHGCNQVLVTVGQEAVYHRVLMEFGYSDAEARAWLPAPSHQPWWLLQNLSGYGGPVSTGLLARRAALGRRITDRLRAYGMSPVLPGWFGTVPDGFMTRNPTARVVPQGSWCGLPRPDWLDPRTPPFTEVAASFYRHQRELLGEARHFKMDLLHEGGSPGDVPVAAAARAVERTLQTAHPGATWVLLGWQHNPLPELLDAVDRRRLFIVDGISDLDTVTDRDRDWGGTPYAFGTIPNFGGRTTLGANTDRWVRKFPAWRDKPGSALTGTAYMPEASGRDPAAFELFSELAWRKETVDRTAWFEGYAEFRYGAEDAAARTAFAELAATAYRLTGRDGRPHDSLFTRRPRLFSSSGTMFDQAGFDRAFAALLEVPPALRDSDTYRHDLTDFTRQALANRSRTLHPSLRAAWLSRDADTFRALSTLWLKLMRLSDTVAGCHRNFLLGPWLEAAKRQSGSPAEAVELERTARALITTWAGRPAAVTLNNYAGRDWHGLIGDLHLPLWEEFLHEHAEAMAGQRTPAAFDFYPREETWTTERTRSHPVRPTSDPYRTARRVYETLAEAPYQAFTTLTLQPSALVPGGSATLTAAFRNHNGLQATGPVEFTLTGLQATALGDTSLPDVEPGGSARVRWQIAAPAVPLTEPLQPVPYTLVTRYGPAGRDPVTVTQRAGLVLAGPLGEGWKTHTTNAALFGQAGDRFAISGGGEDLWRRVAQFGTAYREAALTEGTVLRLRVDTQDSTGGWARAGIAVRNELGRQGSAGFLTLAVTPAHGVVLSWDSDGDGTLDSLHRITGVKAPVLLELTKLPGGSFTGSSSTDEGRTWQSVATVSVPGATAGQDAGLFMTAGNAGNGARGTARFSGWQLGRTPTP</sequence>
<evidence type="ECO:0000259" key="3">
    <source>
        <dbReference type="Pfam" id="PF05089"/>
    </source>
</evidence>
<dbReference type="Pfam" id="PF12971">
    <property type="entry name" value="NAGLU_N"/>
    <property type="match status" value="1"/>
</dbReference>
<dbReference type="GO" id="GO:0016787">
    <property type="term" value="F:hydrolase activity"/>
    <property type="evidence" value="ECO:0007669"/>
    <property type="project" value="UniProtKB-KW"/>
</dbReference>
<evidence type="ECO:0000313" key="7">
    <source>
        <dbReference type="Proteomes" id="UP000325211"/>
    </source>
</evidence>
<dbReference type="InterPro" id="IPR029018">
    <property type="entry name" value="Hex-like_dom2"/>
</dbReference>
<evidence type="ECO:0000259" key="4">
    <source>
        <dbReference type="Pfam" id="PF12971"/>
    </source>
</evidence>
<accession>A0A5P2CWZ0</accession>
<name>A0A5P2CWZ0_STRVZ</name>
<dbReference type="RefSeq" id="WP_150205667.1">
    <property type="nucleotide sequence ID" value="NZ_CP029190.1"/>
</dbReference>
<evidence type="ECO:0000313" key="6">
    <source>
        <dbReference type="EMBL" id="QES46790.1"/>
    </source>
</evidence>
<protein>
    <submittedName>
        <fullName evidence="6">Alpha-N-acetylglucosaminidase</fullName>
    </submittedName>
</protein>
<dbReference type="GO" id="GO:0005975">
    <property type="term" value="P:carbohydrate metabolic process"/>
    <property type="evidence" value="ECO:0007669"/>
    <property type="project" value="UniProtKB-ARBA"/>
</dbReference>
<dbReference type="EMBL" id="CP029190">
    <property type="protein sequence ID" value="QES46790.1"/>
    <property type="molecule type" value="Genomic_DNA"/>
</dbReference>
<evidence type="ECO:0000256" key="2">
    <source>
        <dbReference type="SAM" id="MobiDB-lite"/>
    </source>
</evidence>
<evidence type="ECO:0000259" key="5">
    <source>
        <dbReference type="Pfam" id="PF12972"/>
    </source>
</evidence>
<dbReference type="InterPro" id="IPR006311">
    <property type="entry name" value="TAT_signal"/>
</dbReference>
<gene>
    <name evidence="6" type="ORF">DEJ50_01885</name>
</gene>
<dbReference type="Gene3D" id="1.20.120.670">
    <property type="entry name" value="N-acetyl-b-d-glucoasminidase"/>
    <property type="match status" value="1"/>
</dbReference>
<dbReference type="InterPro" id="IPR024732">
    <property type="entry name" value="NAGLU_C"/>
</dbReference>
<dbReference type="Gene3D" id="3.30.379.10">
    <property type="entry name" value="Chitobiase/beta-hexosaminidase domain 2-like"/>
    <property type="match status" value="1"/>
</dbReference>
<dbReference type="InterPro" id="IPR024240">
    <property type="entry name" value="NAGLU_N"/>
</dbReference>
<dbReference type="Gene3D" id="2.60.120.200">
    <property type="match status" value="1"/>
</dbReference>
<feature type="domain" description="Alpha-N-acetylglucosaminidase C-terminal" evidence="5">
    <location>
        <begin position="479"/>
        <end position="735"/>
    </location>
</feature>
<feature type="domain" description="Alpha-N-acetylglucosaminidase N-terminal" evidence="4">
    <location>
        <begin position="57"/>
        <end position="137"/>
    </location>
</feature>
<dbReference type="OrthoDB" id="179563at2"/>
<dbReference type="Proteomes" id="UP000325211">
    <property type="component" value="Chromosome"/>
</dbReference>
<dbReference type="Gene3D" id="3.20.20.80">
    <property type="entry name" value="Glycosidases"/>
    <property type="match status" value="1"/>
</dbReference>
<dbReference type="InterPro" id="IPR024733">
    <property type="entry name" value="NAGLU_tim-barrel"/>
</dbReference>
<organism evidence="6 7">
    <name type="scientific">Streptomyces venezuelae</name>
    <dbReference type="NCBI Taxonomy" id="54571"/>
    <lineage>
        <taxon>Bacteria</taxon>
        <taxon>Bacillati</taxon>
        <taxon>Actinomycetota</taxon>
        <taxon>Actinomycetes</taxon>
        <taxon>Kitasatosporales</taxon>
        <taxon>Streptomycetaceae</taxon>
        <taxon>Streptomyces</taxon>
    </lineage>
</organism>
<reference evidence="6 7" key="1">
    <citation type="submission" date="2018-05" db="EMBL/GenBank/DDBJ databases">
        <title>Streptomyces venezuelae.</title>
        <authorList>
            <person name="Kim W."/>
            <person name="Lee N."/>
            <person name="Cho B.-K."/>
        </authorList>
    </citation>
    <scope>NUCLEOTIDE SEQUENCE [LARGE SCALE GENOMIC DNA]</scope>
    <source>
        <strain evidence="6 7">ATCC 21782</strain>
    </source>
</reference>
<dbReference type="InterPro" id="IPR007781">
    <property type="entry name" value="NAGLU"/>
</dbReference>
<feature type="domain" description="Alpha-N-acetylglucosaminidase tim-barrel" evidence="3">
    <location>
        <begin position="151"/>
        <end position="471"/>
    </location>
</feature>
<feature type="region of interest" description="Disordered" evidence="2">
    <location>
        <begin position="29"/>
        <end position="57"/>
    </location>
</feature>